<dbReference type="GO" id="GO:0007005">
    <property type="term" value="P:mitochondrion organization"/>
    <property type="evidence" value="ECO:0007669"/>
    <property type="project" value="TreeGrafter"/>
</dbReference>
<dbReference type="PANTHER" id="PTHR12289:SF44">
    <property type="entry name" value="OUTER MEMBRANE PROTEIN (SAM35), PUTATIVE (AFU_ORTHOLOGUE AFUA_1G13180)-RELATED"/>
    <property type="match status" value="1"/>
</dbReference>
<dbReference type="GO" id="GO:0001401">
    <property type="term" value="C:SAM complex"/>
    <property type="evidence" value="ECO:0007669"/>
    <property type="project" value="TreeGrafter"/>
</dbReference>
<dbReference type="PANTHER" id="PTHR12289">
    <property type="entry name" value="METAXIN RELATED"/>
    <property type="match status" value="1"/>
</dbReference>
<dbReference type="AlphaFoldDB" id="A0A090D524"/>
<dbReference type="InParanoid" id="A0A090D524"/>
<dbReference type="STRING" id="515849.A0A090D524"/>
<feature type="domain" description="Thioredoxin-like fold" evidence="1">
    <location>
        <begin position="122"/>
        <end position="215"/>
    </location>
</feature>
<dbReference type="Pfam" id="PF17172">
    <property type="entry name" value="GST_N_4"/>
    <property type="match status" value="1"/>
</dbReference>
<evidence type="ECO:0000313" key="2">
    <source>
        <dbReference type="EMBL" id="CDP25063.1"/>
    </source>
</evidence>
<sequence length="361" mass="39066">MQLPAAFWTHPPELLHFDRWGRRCQHRTFRIPYTSSTATVTMASATATPPKPSARPNQPAPSLWSIPAPLQKLFNQFPLVTLDPNPLPARSQTLTSASDTLPTLYIFSSDEDALEGKPSINPTCLKWQTLLRLSHVPFLTSPSSNHASPTGSLPFLLPPRTVSPNPIPSTSIPLYISRHTNSPSPLPTSPRSEAYLSLLTPLRLAFLQTLYLTPAFTPLLKKFYIDPSTRSSVLGTILQTQLSAAASSAVLQGLGLHSQTGTGGIDSENLYADAAEALDSLAILLQESQTGWFFGEEKPGEFDAGLYGYVGVIMAHMDTPEGRLGGLVRRAGGGGGELVGWWERIRREAWGGDGLSEGGEK</sequence>
<dbReference type="InterPro" id="IPR050931">
    <property type="entry name" value="Mito_Protein_Transport_Metaxin"/>
</dbReference>
<proteinExistence type="predicted"/>
<dbReference type="InterPro" id="IPR012336">
    <property type="entry name" value="Thioredoxin-like_fold"/>
</dbReference>
<dbReference type="Proteomes" id="UP000001197">
    <property type="component" value="Chromosome 2"/>
</dbReference>
<keyword evidence="3" id="KW-1185">Reference proteome</keyword>
<organism evidence="2 3">
    <name type="scientific">Podospora anserina (strain S / ATCC MYA-4624 / DSM 980 / FGSC 10383)</name>
    <name type="common">Pleurage anserina</name>
    <dbReference type="NCBI Taxonomy" id="515849"/>
    <lineage>
        <taxon>Eukaryota</taxon>
        <taxon>Fungi</taxon>
        <taxon>Dikarya</taxon>
        <taxon>Ascomycota</taxon>
        <taxon>Pezizomycotina</taxon>
        <taxon>Sordariomycetes</taxon>
        <taxon>Sordariomycetidae</taxon>
        <taxon>Sordariales</taxon>
        <taxon>Podosporaceae</taxon>
        <taxon>Podospora</taxon>
        <taxon>Podospora anserina</taxon>
    </lineage>
</organism>
<reference evidence="3" key="2">
    <citation type="journal article" date="2014" name="Genetics">
        <title>Maintaining two mating types: Structure of the mating type locus and its role in heterokaryosis in Podospora anserina.</title>
        <authorList>
            <person name="Grognet P."/>
            <person name="Bidard F."/>
            <person name="Kuchly C."/>
            <person name="Tong L.C.H."/>
            <person name="Coppin E."/>
            <person name="Benkhali J.A."/>
            <person name="Couloux A."/>
            <person name="Wincker P."/>
            <person name="Debuchy R."/>
            <person name="Silar P."/>
        </authorList>
    </citation>
    <scope>GENOME REANNOTATION</scope>
    <source>
        <strain evidence="3">S / ATCC MYA-4624 / DSM 980 / FGSC 10383</strain>
    </source>
</reference>
<dbReference type="EMBL" id="FO904937">
    <property type="protein sequence ID" value="CDP25063.1"/>
    <property type="molecule type" value="Genomic_DNA"/>
</dbReference>
<protein>
    <recommendedName>
        <fullName evidence="1">Thioredoxin-like fold domain-containing protein</fullName>
    </recommendedName>
</protein>
<accession>A0A090D524</accession>
<reference evidence="2 3" key="1">
    <citation type="journal article" date="2008" name="Genome Biol.">
        <title>The genome sequence of the model ascomycete fungus Podospora anserina.</title>
        <authorList>
            <person name="Espagne E."/>
            <person name="Lespinet O."/>
            <person name="Malagnac F."/>
            <person name="Da Silva C."/>
            <person name="Jaillon O."/>
            <person name="Porcel B.M."/>
            <person name="Couloux A."/>
            <person name="Aury J.-M."/>
            <person name="Segurens B."/>
            <person name="Poulain J."/>
            <person name="Anthouard V."/>
            <person name="Grossetete S."/>
            <person name="Khalili H."/>
            <person name="Coppin E."/>
            <person name="Dequard-Chablat M."/>
            <person name="Picard M."/>
            <person name="Contamine V."/>
            <person name="Arnaise S."/>
            <person name="Bourdais A."/>
            <person name="Berteaux-Lecellier V."/>
            <person name="Gautheret D."/>
            <person name="de Vries R.P."/>
            <person name="Battaglia E."/>
            <person name="Coutinho P.M."/>
            <person name="Danchin E.G.J."/>
            <person name="Henrissat B."/>
            <person name="El Khoury R."/>
            <person name="Sainsard-Chanet A."/>
            <person name="Boivin A."/>
            <person name="Pinan-Lucarre B."/>
            <person name="Sellem C.H."/>
            <person name="Debuchy R."/>
            <person name="Wincker P."/>
            <person name="Weissenbach J."/>
            <person name="Silar P."/>
        </authorList>
    </citation>
    <scope>NUCLEOTIDE SEQUENCE [LARGE SCALE GENOMIC DNA]</scope>
    <source>
        <strain evidence="3">S / ATCC MYA-4624 / DSM 980 / FGSC 10383</strain>
    </source>
</reference>
<dbReference type="eggNOG" id="KOG3028">
    <property type="taxonomic scope" value="Eukaryota"/>
</dbReference>
<evidence type="ECO:0000313" key="3">
    <source>
        <dbReference type="Proteomes" id="UP000001197"/>
    </source>
</evidence>
<evidence type="ECO:0000259" key="1">
    <source>
        <dbReference type="Pfam" id="PF17172"/>
    </source>
</evidence>
<name>A0A090D524_PODAN</name>